<evidence type="ECO:0000259" key="8">
    <source>
        <dbReference type="Pfam" id="PF01435"/>
    </source>
</evidence>
<keyword evidence="3 6" id="KW-0378">Hydrolase</keyword>
<organism evidence="9 10">
    <name type="scientific">Coptis chinensis</name>
    <dbReference type="NCBI Taxonomy" id="261450"/>
    <lineage>
        <taxon>Eukaryota</taxon>
        <taxon>Viridiplantae</taxon>
        <taxon>Streptophyta</taxon>
        <taxon>Embryophyta</taxon>
        <taxon>Tracheophyta</taxon>
        <taxon>Spermatophyta</taxon>
        <taxon>Magnoliopsida</taxon>
        <taxon>Ranunculales</taxon>
        <taxon>Ranunculaceae</taxon>
        <taxon>Coptidoideae</taxon>
        <taxon>Coptis</taxon>
    </lineage>
</organism>
<keyword evidence="2" id="KW-0479">Metal-binding</keyword>
<dbReference type="Gene3D" id="3.30.2010.10">
    <property type="entry name" value="Metalloproteases ('zincins'), catalytic domain"/>
    <property type="match status" value="1"/>
</dbReference>
<dbReference type="OrthoDB" id="7464992at2759"/>
<keyword evidence="1 6" id="KW-0645">Protease</keyword>
<keyword evidence="7" id="KW-0812">Transmembrane</keyword>
<dbReference type="GO" id="GO:0016020">
    <property type="term" value="C:membrane"/>
    <property type="evidence" value="ECO:0007669"/>
    <property type="project" value="TreeGrafter"/>
</dbReference>
<accession>A0A835HPN7</accession>
<dbReference type="Pfam" id="PF01435">
    <property type="entry name" value="Peptidase_M48"/>
    <property type="match status" value="1"/>
</dbReference>
<proteinExistence type="inferred from homology"/>
<keyword evidence="7" id="KW-1133">Transmembrane helix</keyword>
<evidence type="ECO:0000256" key="6">
    <source>
        <dbReference type="RuleBase" id="RU003983"/>
    </source>
</evidence>
<dbReference type="Proteomes" id="UP000631114">
    <property type="component" value="Unassembled WGS sequence"/>
</dbReference>
<reference evidence="9 10" key="1">
    <citation type="submission" date="2020-10" db="EMBL/GenBank/DDBJ databases">
        <title>The Coptis chinensis genome and diversification of protoberbering-type alkaloids.</title>
        <authorList>
            <person name="Wang B."/>
            <person name="Shu S."/>
            <person name="Song C."/>
            <person name="Liu Y."/>
        </authorList>
    </citation>
    <scope>NUCLEOTIDE SEQUENCE [LARGE SCALE GENOMIC DNA]</scope>
    <source>
        <strain evidence="9">HL-2020</strain>
        <tissue evidence="9">Leaf</tissue>
    </source>
</reference>
<feature type="transmembrane region" description="Helical" evidence="7">
    <location>
        <begin position="24"/>
        <end position="45"/>
    </location>
</feature>
<dbReference type="PANTHER" id="PTHR22726">
    <property type="entry name" value="METALLOENDOPEPTIDASE OMA1"/>
    <property type="match status" value="1"/>
</dbReference>
<evidence type="ECO:0000256" key="1">
    <source>
        <dbReference type="ARBA" id="ARBA00022670"/>
    </source>
</evidence>
<comment type="caution">
    <text evidence="9">The sequence shown here is derived from an EMBL/GenBank/DDBJ whole genome shotgun (WGS) entry which is preliminary data.</text>
</comment>
<dbReference type="GO" id="GO:0046872">
    <property type="term" value="F:metal ion binding"/>
    <property type="evidence" value="ECO:0007669"/>
    <property type="project" value="UniProtKB-KW"/>
</dbReference>
<evidence type="ECO:0000313" key="9">
    <source>
        <dbReference type="EMBL" id="KAF9602177.1"/>
    </source>
</evidence>
<dbReference type="EMBL" id="JADFTS010000006">
    <property type="protein sequence ID" value="KAF9602177.1"/>
    <property type="molecule type" value="Genomic_DNA"/>
</dbReference>
<name>A0A835HPN7_9MAGN</name>
<evidence type="ECO:0000256" key="4">
    <source>
        <dbReference type="ARBA" id="ARBA00022833"/>
    </source>
</evidence>
<comment type="similarity">
    <text evidence="6">Belongs to the peptidase M48 family.</text>
</comment>
<dbReference type="AlphaFoldDB" id="A0A835HPN7"/>
<feature type="domain" description="Peptidase M48" evidence="8">
    <location>
        <begin position="42"/>
        <end position="93"/>
    </location>
</feature>
<evidence type="ECO:0000256" key="2">
    <source>
        <dbReference type="ARBA" id="ARBA00022723"/>
    </source>
</evidence>
<gene>
    <name evidence="9" type="ORF">IFM89_025477</name>
</gene>
<keyword evidence="4 6" id="KW-0862">Zinc</keyword>
<protein>
    <recommendedName>
        <fullName evidence="8">Peptidase M48 domain-containing protein</fullName>
    </recommendedName>
</protein>
<keyword evidence="7" id="KW-0472">Membrane</keyword>
<dbReference type="GO" id="GO:0004222">
    <property type="term" value="F:metalloendopeptidase activity"/>
    <property type="evidence" value="ECO:0007669"/>
    <property type="project" value="InterPro"/>
</dbReference>
<evidence type="ECO:0000256" key="7">
    <source>
        <dbReference type="SAM" id="Phobius"/>
    </source>
</evidence>
<keyword evidence="10" id="KW-1185">Reference proteome</keyword>
<dbReference type="InterPro" id="IPR051156">
    <property type="entry name" value="Mito/Outer_Membr_Metalloprot"/>
</dbReference>
<sequence>MSWYRRAKLGITSFHNLTNLTTQLYVGSAIVVVSGFVAGFLFVVVDEFVIHAFAIGGGTIFIFRETLEALTDGDVATVIGHEVEHVVPRHIVKFPRMLSNLRKQEVEADYLGLQFIASAGYDPRVVE</sequence>
<evidence type="ECO:0000313" key="10">
    <source>
        <dbReference type="Proteomes" id="UP000631114"/>
    </source>
</evidence>
<evidence type="ECO:0000256" key="5">
    <source>
        <dbReference type="ARBA" id="ARBA00023049"/>
    </source>
</evidence>
<dbReference type="GO" id="GO:0051603">
    <property type="term" value="P:proteolysis involved in protein catabolic process"/>
    <property type="evidence" value="ECO:0007669"/>
    <property type="project" value="TreeGrafter"/>
</dbReference>
<evidence type="ECO:0000256" key="3">
    <source>
        <dbReference type="ARBA" id="ARBA00022801"/>
    </source>
</evidence>
<dbReference type="InterPro" id="IPR001915">
    <property type="entry name" value="Peptidase_M48"/>
</dbReference>
<dbReference type="PANTHER" id="PTHR22726:SF1">
    <property type="entry name" value="METALLOENDOPEPTIDASE OMA1, MITOCHONDRIAL"/>
    <property type="match status" value="1"/>
</dbReference>
<comment type="cofactor">
    <cofactor evidence="6">
        <name>Zn(2+)</name>
        <dbReference type="ChEBI" id="CHEBI:29105"/>
    </cofactor>
    <text evidence="6">Binds 1 zinc ion per subunit.</text>
</comment>
<keyword evidence="5 6" id="KW-0482">Metalloprotease</keyword>